<name>A0A8X7R8K9_BRACI</name>
<evidence type="ECO:0000256" key="1">
    <source>
        <dbReference type="SAM" id="MobiDB-lite"/>
    </source>
</evidence>
<organism evidence="2 3">
    <name type="scientific">Brassica carinata</name>
    <name type="common">Ethiopian mustard</name>
    <name type="synonym">Abyssinian cabbage</name>
    <dbReference type="NCBI Taxonomy" id="52824"/>
    <lineage>
        <taxon>Eukaryota</taxon>
        <taxon>Viridiplantae</taxon>
        <taxon>Streptophyta</taxon>
        <taxon>Embryophyta</taxon>
        <taxon>Tracheophyta</taxon>
        <taxon>Spermatophyta</taxon>
        <taxon>Magnoliopsida</taxon>
        <taxon>eudicotyledons</taxon>
        <taxon>Gunneridae</taxon>
        <taxon>Pentapetalae</taxon>
        <taxon>rosids</taxon>
        <taxon>malvids</taxon>
        <taxon>Brassicales</taxon>
        <taxon>Brassicaceae</taxon>
        <taxon>Brassiceae</taxon>
        <taxon>Brassica</taxon>
    </lineage>
</organism>
<dbReference type="AlphaFoldDB" id="A0A8X7R8K9"/>
<sequence length="131" mass="15210">MLLFLLLNSVLGLFLESLKHELSFSSHFSPFFFNLSLFSHLGIWIPIHIGRIQNSKKRPPGVKASKTSGKKTVDQEKQVKEFERIWTIKHKDMEAKERLSKMSLLESLIGKKEPLPDYEEALKKKLINDLF</sequence>
<evidence type="ECO:0000313" key="3">
    <source>
        <dbReference type="Proteomes" id="UP000886595"/>
    </source>
</evidence>
<reference evidence="2 3" key="1">
    <citation type="submission" date="2020-02" db="EMBL/GenBank/DDBJ databases">
        <authorList>
            <person name="Ma Q."/>
            <person name="Huang Y."/>
            <person name="Song X."/>
            <person name="Pei D."/>
        </authorList>
    </citation>
    <scope>NUCLEOTIDE SEQUENCE [LARGE SCALE GENOMIC DNA]</scope>
    <source>
        <strain evidence="2">Sxm20200214</strain>
        <tissue evidence="2">Leaf</tissue>
    </source>
</reference>
<gene>
    <name evidence="2" type="ORF">Bca52824_053238</name>
</gene>
<proteinExistence type="predicted"/>
<evidence type="ECO:0000313" key="2">
    <source>
        <dbReference type="EMBL" id="KAG2282018.1"/>
    </source>
</evidence>
<protein>
    <submittedName>
        <fullName evidence="2">Uncharacterized protein</fullName>
    </submittedName>
</protein>
<dbReference type="EMBL" id="JAAMPC010000011">
    <property type="protein sequence ID" value="KAG2282018.1"/>
    <property type="molecule type" value="Genomic_DNA"/>
</dbReference>
<feature type="region of interest" description="Disordered" evidence="1">
    <location>
        <begin position="54"/>
        <end position="76"/>
    </location>
</feature>
<dbReference type="Proteomes" id="UP000886595">
    <property type="component" value="Unassembled WGS sequence"/>
</dbReference>
<comment type="caution">
    <text evidence="2">The sequence shown here is derived from an EMBL/GenBank/DDBJ whole genome shotgun (WGS) entry which is preliminary data.</text>
</comment>
<dbReference type="OrthoDB" id="10414400at2759"/>
<accession>A0A8X7R8K9</accession>
<keyword evidence="3" id="KW-1185">Reference proteome</keyword>